<organism evidence="3 4">
    <name type="scientific">Edaphosphingomonas fennica</name>
    <dbReference type="NCBI Taxonomy" id="114404"/>
    <lineage>
        <taxon>Bacteria</taxon>
        <taxon>Pseudomonadati</taxon>
        <taxon>Pseudomonadota</taxon>
        <taxon>Alphaproteobacteria</taxon>
        <taxon>Sphingomonadales</taxon>
        <taxon>Rhizorhabdaceae</taxon>
        <taxon>Edaphosphingomonas</taxon>
    </lineage>
</organism>
<sequence>MSASRRSSRDVAAEITDLIIRKLEGGVPPWSRPWRCSGAGGRPLRHCGTPYTGINTLYLWAFGDAMGYRSRFWMTYRQAEALGANVRRGETGAISVYYSSFKKTEEHPQTGKEVEKNIRFLRHYVVFNADQIDALPAYFYAPEEPETPVEPSTRQAAIDAFFDAIPADVRHGGNQAYFTPTFDHIQMPSRTSFRSMDLYASTRCHETVHWSGHSDRLARTFGKRFGDKAYAFEELVAEIGAGLCCADLGLPNVLHDSHASYVGHWLGILRGDKTAIIHAAAKAEQAFAYLKSFGSAAADSECHEDDAPAPALAA</sequence>
<evidence type="ECO:0000313" key="3">
    <source>
        <dbReference type="EMBL" id="PTD24947.1"/>
    </source>
</evidence>
<gene>
    <name evidence="3" type="ORF">CV103_06805</name>
</gene>
<dbReference type="Pfam" id="PF18818">
    <property type="entry name" value="MPTase-PolyVal"/>
    <property type="match status" value="1"/>
</dbReference>
<feature type="domain" description="Polyvalent protein metallopeptidase" evidence="2">
    <location>
        <begin position="157"/>
        <end position="282"/>
    </location>
</feature>
<dbReference type="EMBL" id="PHHF01000028">
    <property type="protein sequence ID" value="PTD24947.1"/>
    <property type="molecule type" value="Genomic_DNA"/>
</dbReference>
<dbReference type="RefSeq" id="WP_107394417.1">
    <property type="nucleotide sequence ID" value="NZ_PHHF01000028.1"/>
</dbReference>
<protein>
    <recommendedName>
        <fullName evidence="5">DUF1738 domain-containing protein</fullName>
    </recommendedName>
</protein>
<evidence type="ECO:0000259" key="2">
    <source>
        <dbReference type="Pfam" id="PF18818"/>
    </source>
</evidence>
<keyword evidence="4" id="KW-1185">Reference proteome</keyword>
<evidence type="ECO:0000259" key="1">
    <source>
        <dbReference type="Pfam" id="PF08401"/>
    </source>
</evidence>
<dbReference type="InterPro" id="IPR017113">
    <property type="entry name" value="Antirestriction_ArdC"/>
</dbReference>
<name>A0A2T4I4Y6_9SPHN</name>
<dbReference type="InterPro" id="IPR041459">
    <property type="entry name" value="MPTase-PolyVal"/>
</dbReference>
<reference evidence="3 4" key="1">
    <citation type="submission" date="2017-11" db="EMBL/GenBank/DDBJ databases">
        <title>Sphingomonas oleivorans sp. nov., isolated from oil-contaminated soil.</title>
        <authorList>
            <person name="Wang L."/>
            <person name="Chen L."/>
        </authorList>
    </citation>
    <scope>NUCLEOTIDE SEQUENCE [LARGE SCALE GENOMIC DNA]</scope>
    <source>
        <strain evidence="3 4">K101</strain>
    </source>
</reference>
<proteinExistence type="predicted"/>
<dbReference type="GO" id="GO:0003697">
    <property type="term" value="F:single-stranded DNA binding"/>
    <property type="evidence" value="ECO:0007669"/>
    <property type="project" value="InterPro"/>
</dbReference>
<dbReference type="Proteomes" id="UP000241206">
    <property type="component" value="Unassembled WGS sequence"/>
</dbReference>
<comment type="caution">
    <text evidence="3">The sequence shown here is derived from an EMBL/GenBank/DDBJ whole genome shotgun (WGS) entry which is preliminary data.</text>
</comment>
<accession>A0A2T4I4Y6</accession>
<evidence type="ECO:0008006" key="5">
    <source>
        <dbReference type="Google" id="ProtNLM"/>
    </source>
</evidence>
<dbReference type="AlphaFoldDB" id="A0A2T4I4Y6"/>
<evidence type="ECO:0000313" key="4">
    <source>
        <dbReference type="Proteomes" id="UP000241206"/>
    </source>
</evidence>
<dbReference type="Pfam" id="PF08401">
    <property type="entry name" value="ArdcN"/>
    <property type="match status" value="1"/>
</dbReference>
<dbReference type="PIRSF" id="PIRSF037112">
    <property type="entry name" value="Antirestriction_ArdC"/>
    <property type="match status" value="1"/>
</dbReference>
<feature type="domain" description="N-terminal" evidence="1">
    <location>
        <begin position="10"/>
        <end position="127"/>
    </location>
</feature>
<dbReference type="InterPro" id="IPR013610">
    <property type="entry name" value="ArdC_N"/>
</dbReference>